<dbReference type="AlphaFoldDB" id="A0A8D8AJA2"/>
<accession>A0A8D8AJA2</accession>
<feature type="region of interest" description="Disordered" evidence="1">
    <location>
        <begin position="1"/>
        <end position="71"/>
    </location>
</feature>
<organism evidence="2">
    <name type="scientific">Culex pipiens</name>
    <name type="common">House mosquito</name>
    <dbReference type="NCBI Taxonomy" id="7175"/>
    <lineage>
        <taxon>Eukaryota</taxon>
        <taxon>Metazoa</taxon>
        <taxon>Ecdysozoa</taxon>
        <taxon>Arthropoda</taxon>
        <taxon>Hexapoda</taxon>
        <taxon>Insecta</taxon>
        <taxon>Pterygota</taxon>
        <taxon>Neoptera</taxon>
        <taxon>Endopterygota</taxon>
        <taxon>Diptera</taxon>
        <taxon>Nematocera</taxon>
        <taxon>Culicoidea</taxon>
        <taxon>Culicidae</taxon>
        <taxon>Culicinae</taxon>
        <taxon>Culicini</taxon>
        <taxon>Culex</taxon>
        <taxon>Culex</taxon>
    </lineage>
</organism>
<dbReference type="EMBL" id="HBUE01031871">
    <property type="protein sequence ID" value="CAG6456859.1"/>
    <property type="molecule type" value="Transcribed_RNA"/>
</dbReference>
<proteinExistence type="predicted"/>
<feature type="compositionally biased region" description="Basic and acidic residues" evidence="1">
    <location>
        <begin position="105"/>
        <end position="126"/>
    </location>
</feature>
<sequence>MPARDHPRAGAHGLQLRARRHGVRVPDDGDCPHALLEQGSDGQHDGSVGEFAVQSVGQPDGQPGEPAVSAEPVRTGRLEFGGWLAQELLVRAARAGDIAAGVGARGREPVHDGDVQGHAHPEAEHAAEQADLVRFGARSSRLVRHAVRGQ</sequence>
<feature type="region of interest" description="Disordered" evidence="1">
    <location>
        <begin position="104"/>
        <end position="126"/>
    </location>
</feature>
<evidence type="ECO:0000313" key="2">
    <source>
        <dbReference type="EMBL" id="CAG6456859.1"/>
    </source>
</evidence>
<reference evidence="2" key="1">
    <citation type="submission" date="2021-05" db="EMBL/GenBank/DDBJ databases">
        <authorList>
            <person name="Alioto T."/>
            <person name="Alioto T."/>
            <person name="Gomez Garrido J."/>
        </authorList>
    </citation>
    <scope>NUCLEOTIDE SEQUENCE</scope>
</reference>
<name>A0A8D8AJA2_CULPI</name>
<evidence type="ECO:0000256" key="1">
    <source>
        <dbReference type="SAM" id="MobiDB-lite"/>
    </source>
</evidence>
<protein>
    <submittedName>
        <fullName evidence="2">(northern house mosquito) hypothetical protein</fullName>
    </submittedName>
</protein>